<feature type="region of interest" description="Disordered" evidence="5">
    <location>
        <begin position="336"/>
        <end position="402"/>
    </location>
</feature>
<comment type="similarity">
    <text evidence="2 4">Belongs to the Ninja family.</text>
</comment>
<dbReference type="PANTHER" id="PTHR31413">
    <property type="entry name" value="AFP HOMOLOG 2"/>
    <property type="match status" value="1"/>
</dbReference>
<protein>
    <recommendedName>
        <fullName evidence="4">Ninja-family protein</fullName>
    </recommendedName>
    <alternativeName>
        <fullName evidence="4">ABI-binding protein</fullName>
    </alternativeName>
</protein>
<dbReference type="PANTHER" id="PTHR31413:SF12">
    <property type="entry name" value="AFP HOMOLOG 2"/>
    <property type="match status" value="1"/>
</dbReference>
<dbReference type="EMBL" id="JABWDY010001367">
    <property type="protein sequence ID" value="KAF5207486.1"/>
    <property type="molecule type" value="Genomic_DNA"/>
</dbReference>
<accession>A0A7J6XCH7</accession>
<dbReference type="InterPro" id="IPR031307">
    <property type="entry name" value="Ninja_fam"/>
</dbReference>
<sequence length="508" mass="54135">MEDDNGLELSLGLSCGGSNGKMKGKDGSSSDVKIEEGENTNNLMGDLKNFLKTSTQKQDADDGSQRSDPSQSGLQTSKDNFFTNLTKSGPTVDASADLHVASASQFTRYGDIWVENNKSEEVKEVKSDHKGHGGKLFPESVNKRKMLFEETNQQKKYERDISHSDTHAKRFPTVNTSVRASHISLATEDGSNTENEDVAESEVGGLTSAPFLHHEEGAKCYGQNPSNAPPGSDPILGNITYGTTLPPMTVQYSLSSKMSGINGEPSASLYPSSCVMQLMPSASNGVPGSQSANPGNLPLTFGYSPVQLPTLNSERPWGFVSHPMQISSSYAGRNIFPNLERSQDGSNTSRGAIQPPPHSSSEASPNERKALELTKDGGKQHVIKEGASSSTPTEDENKRNSTNQQLEGLLEGSAIRPGIAPGLKFGGSGSCPDLPWVSTTGTGPNGRTISGVTYRFDKNQVRIVCACHGSHMSPEEFLQHASADQQNQEDNTSLATIPNGNPAASAQS</sequence>
<evidence type="ECO:0000313" key="6">
    <source>
        <dbReference type="EMBL" id="KAF5207486.1"/>
    </source>
</evidence>
<feature type="region of interest" description="Disordered" evidence="5">
    <location>
        <begin position="476"/>
        <end position="508"/>
    </location>
</feature>
<evidence type="ECO:0000256" key="4">
    <source>
        <dbReference type="RuleBase" id="RU369029"/>
    </source>
</evidence>
<comment type="caution">
    <text evidence="6">The sequence shown here is derived from an EMBL/GenBank/DDBJ whole genome shotgun (WGS) entry which is preliminary data.</text>
</comment>
<dbReference type="Proteomes" id="UP000554482">
    <property type="component" value="Unassembled WGS sequence"/>
</dbReference>
<feature type="compositionally biased region" description="Basic and acidic residues" evidence="5">
    <location>
        <begin position="23"/>
        <end position="36"/>
    </location>
</feature>
<evidence type="ECO:0000256" key="5">
    <source>
        <dbReference type="SAM" id="MobiDB-lite"/>
    </source>
</evidence>
<comment type="subcellular location">
    <subcellularLocation>
        <location evidence="1 4">Nucleus</location>
    </subcellularLocation>
</comment>
<organism evidence="6 7">
    <name type="scientific">Thalictrum thalictroides</name>
    <name type="common">Rue-anemone</name>
    <name type="synonym">Anemone thalictroides</name>
    <dbReference type="NCBI Taxonomy" id="46969"/>
    <lineage>
        <taxon>Eukaryota</taxon>
        <taxon>Viridiplantae</taxon>
        <taxon>Streptophyta</taxon>
        <taxon>Embryophyta</taxon>
        <taxon>Tracheophyta</taxon>
        <taxon>Spermatophyta</taxon>
        <taxon>Magnoliopsida</taxon>
        <taxon>Ranunculales</taxon>
        <taxon>Ranunculaceae</taxon>
        <taxon>Thalictroideae</taxon>
        <taxon>Thalictrum</taxon>
    </lineage>
</organism>
<evidence type="ECO:0000313" key="7">
    <source>
        <dbReference type="Proteomes" id="UP000554482"/>
    </source>
</evidence>
<keyword evidence="7" id="KW-1185">Reference proteome</keyword>
<keyword evidence="3 4" id="KW-0539">Nucleus</keyword>
<dbReference type="GO" id="GO:0045892">
    <property type="term" value="P:negative regulation of DNA-templated transcription"/>
    <property type="evidence" value="ECO:0007669"/>
    <property type="project" value="TreeGrafter"/>
</dbReference>
<dbReference type="AlphaFoldDB" id="A0A7J6XCH7"/>
<reference evidence="6 7" key="1">
    <citation type="submission" date="2020-06" db="EMBL/GenBank/DDBJ databases">
        <title>Transcriptomic and genomic resources for Thalictrum thalictroides and T. hernandezii: Facilitating candidate gene discovery in an emerging model plant lineage.</title>
        <authorList>
            <person name="Arias T."/>
            <person name="Riano-Pachon D.M."/>
            <person name="Di Stilio V.S."/>
        </authorList>
    </citation>
    <scope>NUCLEOTIDE SEQUENCE [LARGE SCALE GENOMIC DNA]</scope>
    <source>
        <strain evidence="7">cv. WT478/WT964</strain>
        <tissue evidence="6">Leaves</tissue>
    </source>
</reference>
<evidence type="ECO:0000256" key="1">
    <source>
        <dbReference type="ARBA" id="ARBA00004123"/>
    </source>
</evidence>
<comment type="function">
    <text evidence="4">Acts as a negative regulator of abscisic acid (ABA) response.</text>
</comment>
<feature type="region of interest" description="Disordered" evidence="5">
    <location>
        <begin position="1"/>
        <end position="93"/>
    </location>
</feature>
<dbReference type="GO" id="GO:0005634">
    <property type="term" value="C:nucleus"/>
    <property type="evidence" value="ECO:0007669"/>
    <property type="project" value="UniProtKB-SubCell"/>
</dbReference>
<dbReference type="GO" id="GO:0009867">
    <property type="term" value="P:jasmonic acid mediated signaling pathway"/>
    <property type="evidence" value="ECO:0007669"/>
    <property type="project" value="TreeGrafter"/>
</dbReference>
<name>A0A7J6XCH7_THATH</name>
<dbReference type="OrthoDB" id="1936656at2759"/>
<evidence type="ECO:0000256" key="3">
    <source>
        <dbReference type="ARBA" id="ARBA00023242"/>
    </source>
</evidence>
<feature type="compositionally biased region" description="Polar residues" evidence="5">
    <location>
        <begin position="482"/>
        <end position="508"/>
    </location>
</feature>
<proteinExistence type="inferred from homology"/>
<feature type="compositionally biased region" description="Basic and acidic residues" evidence="5">
    <location>
        <begin position="365"/>
        <end position="384"/>
    </location>
</feature>
<feature type="compositionally biased region" description="Polar residues" evidence="5">
    <location>
        <begin position="66"/>
        <end position="89"/>
    </location>
</feature>
<gene>
    <name evidence="6" type="ORF">FRX31_002925</name>
</gene>
<evidence type="ECO:0000256" key="2">
    <source>
        <dbReference type="ARBA" id="ARBA00006081"/>
    </source>
</evidence>